<evidence type="ECO:0000256" key="1">
    <source>
        <dbReference type="SAM" id="MobiDB-lite"/>
    </source>
</evidence>
<organism evidence="4 5">
    <name type="scientific">Xanthobacter agilis</name>
    <dbReference type="NCBI Taxonomy" id="47492"/>
    <lineage>
        <taxon>Bacteria</taxon>
        <taxon>Pseudomonadati</taxon>
        <taxon>Pseudomonadota</taxon>
        <taxon>Alphaproteobacteria</taxon>
        <taxon>Hyphomicrobiales</taxon>
        <taxon>Xanthobacteraceae</taxon>
        <taxon>Xanthobacter</taxon>
    </lineage>
</organism>
<dbReference type="InterPro" id="IPR018704">
    <property type="entry name" value="SecYEG/CpoB_TPR"/>
</dbReference>
<name>A0ABU0LC46_XANAG</name>
<dbReference type="Proteomes" id="UP001241747">
    <property type="component" value="Unassembled WGS sequence"/>
</dbReference>
<reference evidence="4 5" key="1">
    <citation type="submission" date="2023-07" db="EMBL/GenBank/DDBJ databases">
        <title>Genomic Encyclopedia of Type Strains, Phase IV (KMG-IV): sequencing the most valuable type-strain genomes for metagenomic binning, comparative biology and taxonomic classification.</title>
        <authorList>
            <person name="Goeker M."/>
        </authorList>
    </citation>
    <scope>NUCLEOTIDE SEQUENCE [LARGE SCALE GENOMIC DNA]</scope>
    <source>
        <strain evidence="4 5">DSM 3770</strain>
    </source>
</reference>
<feature type="domain" description="Ancillary SecYEG translocon subunit/Cell division coordinator CpoB TPR" evidence="3">
    <location>
        <begin position="19"/>
        <end position="145"/>
    </location>
</feature>
<gene>
    <name evidence="4" type="ORF">QOZ94_001480</name>
</gene>
<keyword evidence="2" id="KW-1133">Transmembrane helix</keyword>
<keyword evidence="2" id="KW-0812">Transmembrane</keyword>
<comment type="caution">
    <text evidence="4">The sequence shown here is derived from an EMBL/GenBank/DDBJ whole genome shotgun (WGS) entry which is preliminary data.</text>
</comment>
<dbReference type="EMBL" id="JAUSVY010000003">
    <property type="protein sequence ID" value="MDQ0504698.1"/>
    <property type="molecule type" value="Genomic_DNA"/>
</dbReference>
<evidence type="ECO:0000256" key="2">
    <source>
        <dbReference type="SAM" id="Phobius"/>
    </source>
</evidence>
<dbReference type="Pfam" id="PF09976">
    <property type="entry name" value="TPR_21"/>
    <property type="match status" value="1"/>
</dbReference>
<feature type="transmembrane region" description="Helical" evidence="2">
    <location>
        <begin position="24"/>
        <end position="48"/>
    </location>
</feature>
<dbReference type="RefSeq" id="WP_237346438.1">
    <property type="nucleotide sequence ID" value="NZ_JABWGX010000019.1"/>
</dbReference>
<sequence>MTDIFHEIQEDLRRERMRKLWDRYGIVLIAAVVLAIAGAAAWSGYTYWRQQQAIAASSTLDAATALNTAGKYAEAETAFQALAKTGPEGYRAIALFHAANAAAARETAAGVAAFDAIAADGRLPALVRDMARLRSGLIVLDTSDLAAVKQRVGDLAAGTGPLRNPAREILALAQLKAGDLAAANKTATEITEDAEATAGIRSRAELIRRLTAVPAPASAEAPAAAPPAPVPAASAPAASENAPQAPAETPAPPANTPPAPAAAQ</sequence>
<evidence type="ECO:0000259" key="3">
    <source>
        <dbReference type="Pfam" id="PF09976"/>
    </source>
</evidence>
<evidence type="ECO:0000313" key="4">
    <source>
        <dbReference type="EMBL" id="MDQ0504698.1"/>
    </source>
</evidence>
<feature type="region of interest" description="Disordered" evidence="1">
    <location>
        <begin position="216"/>
        <end position="264"/>
    </location>
</feature>
<feature type="compositionally biased region" description="Pro residues" evidence="1">
    <location>
        <begin position="249"/>
        <end position="264"/>
    </location>
</feature>
<protein>
    <recommendedName>
        <fullName evidence="3">Ancillary SecYEG translocon subunit/Cell division coordinator CpoB TPR domain-containing protein</fullName>
    </recommendedName>
</protein>
<keyword evidence="5" id="KW-1185">Reference proteome</keyword>
<feature type="compositionally biased region" description="Low complexity" evidence="1">
    <location>
        <begin position="231"/>
        <end position="248"/>
    </location>
</feature>
<keyword evidence="2" id="KW-0472">Membrane</keyword>
<proteinExistence type="predicted"/>
<evidence type="ECO:0000313" key="5">
    <source>
        <dbReference type="Proteomes" id="UP001241747"/>
    </source>
</evidence>
<accession>A0ABU0LC46</accession>